<dbReference type="EMBL" id="JBHTHR010001105">
    <property type="protein sequence ID" value="MFD0803764.1"/>
    <property type="molecule type" value="Genomic_DNA"/>
</dbReference>
<dbReference type="SUPFAM" id="SSF53474">
    <property type="entry name" value="alpha/beta-Hydrolases"/>
    <property type="match status" value="1"/>
</dbReference>
<dbReference type="Pfam" id="PF08386">
    <property type="entry name" value="Abhydrolase_4"/>
    <property type="match status" value="1"/>
</dbReference>
<keyword evidence="8" id="KW-1185">Reference proteome</keyword>
<evidence type="ECO:0000256" key="4">
    <source>
        <dbReference type="SAM" id="MobiDB-lite"/>
    </source>
</evidence>
<reference evidence="8" key="1">
    <citation type="journal article" date="2019" name="Int. J. Syst. Evol. Microbiol.">
        <title>The Global Catalogue of Microorganisms (GCM) 10K type strain sequencing project: providing services to taxonomists for standard genome sequencing and annotation.</title>
        <authorList>
            <consortium name="The Broad Institute Genomics Platform"/>
            <consortium name="The Broad Institute Genome Sequencing Center for Infectious Disease"/>
            <person name="Wu L."/>
            <person name="Ma J."/>
        </authorList>
    </citation>
    <scope>NUCLEOTIDE SEQUENCE [LARGE SCALE GENOMIC DNA]</scope>
    <source>
        <strain evidence="8">CCUG 63369</strain>
    </source>
</reference>
<evidence type="ECO:0000256" key="3">
    <source>
        <dbReference type="ARBA" id="ARBA00022801"/>
    </source>
</evidence>
<gene>
    <name evidence="7" type="ORF">ACFQZU_20930</name>
</gene>
<name>A0ABW3BLU9_9ACTN</name>
<feature type="non-terminal residue" evidence="7">
    <location>
        <position position="397"/>
    </location>
</feature>
<evidence type="ECO:0000313" key="7">
    <source>
        <dbReference type="EMBL" id="MFD0803764.1"/>
    </source>
</evidence>
<dbReference type="InterPro" id="IPR029058">
    <property type="entry name" value="AB_hydrolase_fold"/>
</dbReference>
<dbReference type="GO" id="GO:0016787">
    <property type="term" value="F:hydrolase activity"/>
    <property type="evidence" value="ECO:0007669"/>
    <property type="project" value="UniProtKB-KW"/>
</dbReference>
<evidence type="ECO:0000259" key="5">
    <source>
        <dbReference type="Pfam" id="PF00561"/>
    </source>
</evidence>
<proteinExistence type="inferred from homology"/>
<accession>A0ABW3BLU9</accession>
<comment type="similarity">
    <text evidence="1">Belongs to the peptidase S33 family.</text>
</comment>
<dbReference type="Proteomes" id="UP001596956">
    <property type="component" value="Unassembled WGS sequence"/>
</dbReference>
<comment type="caution">
    <text evidence="7">The sequence shown here is derived from an EMBL/GenBank/DDBJ whole genome shotgun (WGS) entry which is preliminary data.</text>
</comment>
<feature type="compositionally biased region" description="Polar residues" evidence="4">
    <location>
        <begin position="85"/>
        <end position="98"/>
    </location>
</feature>
<dbReference type="InterPro" id="IPR051601">
    <property type="entry name" value="Serine_prot/Carboxylest_S33"/>
</dbReference>
<evidence type="ECO:0000313" key="8">
    <source>
        <dbReference type="Proteomes" id="UP001596956"/>
    </source>
</evidence>
<evidence type="ECO:0000256" key="1">
    <source>
        <dbReference type="ARBA" id="ARBA00010088"/>
    </source>
</evidence>
<dbReference type="InterPro" id="IPR000073">
    <property type="entry name" value="AB_hydrolase_1"/>
</dbReference>
<organism evidence="7 8">
    <name type="scientific">Streptomonospora algeriensis</name>
    <dbReference type="NCBI Taxonomy" id="995084"/>
    <lineage>
        <taxon>Bacteria</taxon>
        <taxon>Bacillati</taxon>
        <taxon>Actinomycetota</taxon>
        <taxon>Actinomycetes</taxon>
        <taxon>Streptosporangiales</taxon>
        <taxon>Nocardiopsidaceae</taxon>
        <taxon>Streptomonospora</taxon>
    </lineage>
</organism>
<keyword evidence="3 7" id="KW-0378">Hydrolase</keyword>
<feature type="domain" description="AB hydrolase-1" evidence="5">
    <location>
        <begin position="43"/>
        <end position="231"/>
    </location>
</feature>
<keyword evidence="2" id="KW-0732">Signal</keyword>
<dbReference type="Gene3D" id="3.40.50.1820">
    <property type="entry name" value="alpha/beta hydrolase"/>
    <property type="match status" value="1"/>
</dbReference>
<dbReference type="Pfam" id="PF00561">
    <property type="entry name" value="Abhydrolase_1"/>
    <property type="match status" value="1"/>
</dbReference>
<feature type="region of interest" description="Disordered" evidence="4">
    <location>
        <begin position="85"/>
        <end position="111"/>
    </location>
</feature>
<dbReference type="PANTHER" id="PTHR43248">
    <property type="entry name" value="2-SUCCINYL-6-HYDROXY-2,4-CYCLOHEXADIENE-1-CARBOXYLATE SYNTHASE"/>
    <property type="match status" value="1"/>
</dbReference>
<feature type="non-terminal residue" evidence="7">
    <location>
        <position position="1"/>
    </location>
</feature>
<protein>
    <submittedName>
        <fullName evidence="7">Alpha/beta fold hydrolase</fullName>
    </submittedName>
</protein>
<sequence length="397" mass="42617">PDDSAVRCARLTAPLDRGAPNARGRTVELALSRVPARTERKGTLLVHPGGPGTPGRRWAARTASSLPAEVRDHYDVVAFDPRGTGASTPAVSCDSSYFTPPRPDTVPESPADSSRMIERAADYAAACADSSAPLLEHMTTADSAGDIDAIRQALGLERIDYLGYSYGSLLGAVYATLHPDRVRRLVLDSAVHPGRPWYESNLRQSRSLDDAAQNFFAWTARHDGAYDLGATPGETAAAYYATRAELAARPAEGTVGPAELESAYLIAAYTTATWPELASALADHAQGDSAALVAAHEKYGESPEDEPSYGAYLATQCTDSHWPEEPRTWLEDGAETHAEAPFHAWSNTWYNMPCASWPAQSRTWFDVDGGAVDDALLVQATEDGPTPLPGAFAMRER</sequence>
<dbReference type="PANTHER" id="PTHR43248:SF29">
    <property type="entry name" value="TRIPEPTIDYL AMINOPEPTIDASE"/>
    <property type="match status" value="1"/>
</dbReference>
<evidence type="ECO:0000259" key="6">
    <source>
        <dbReference type="Pfam" id="PF08386"/>
    </source>
</evidence>
<evidence type="ECO:0000256" key="2">
    <source>
        <dbReference type="ARBA" id="ARBA00022729"/>
    </source>
</evidence>
<feature type="domain" description="Peptidase S33 tripeptidyl aminopeptidase-like C-terminal" evidence="6">
    <location>
        <begin position="344"/>
        <end position="396"/>
    </location>
</feature>
<dbReference type="InterPro" id="IPR013595">
    <property type="entry name" value="Pept_S33_TAP-like_C"/>
</dbReference>